<evidence type="ECO:0000256" key="7">
    <source>
        <dbReference type="ARBA" id="ARBA00022989"/>
    </source>
</evidence>
<dbReference type="InterPro" id="IPR005804">
    <property type="entry name" value="FA_desaturase_dom"/>
</dbReference>
<keyword evidence="11" id="KW-0472">Membrane</keyword>
<gene>
    <name evidence="14" type="ORF">KEG57_09185</name>
</gene>
<evidence type="ECO:0000313" key="14">
    <source>
        <dbReference type="EMBL" id="MDC3980667.1"/>
    </source>
</evidence>
<comment type="caution">
    <text evidence="14">The sequence shown here is derived from an EMBL/GenBank/DDBJ whole genome shotgun (WGS) entry which is preliminary data.</text>
</comment>
<dbReference type="GO" id="GO:0016020">
    <property type="term" value="C:membrane"/>
    <property type="evidence" value="ECO:0007669"/>
    <property type="project" value="UniProtKB-SubCell"/>
</dbReference>
<comment type="subcellular location">
    <subcellularLocation>
        <location evidence="1">Membrane</location>
        <topology evidence="1">Multi-pass membrane protein</topology>
    </subcellularLocation>
</comment>
<comment type="pathway">
    <text evidence="2">Lipid metabolism.</text>
</comment>
<evidence type="ECO:0000256" key="4">
    <source>
        <dbReference type="ARBA" id="ARBA00022617"/>
    </source>
</evidence>
<keyword evidence="9" id="KW-0408">Iron</keyword>
<dbReference type="AlphaFoldDB" id="A0A9X3WYH5"/>
<evidence type="ECO:0000256" key="8">
    <source>
        <dbReference type="ARBA" id="ARBA00023002"/>
    </source>
</evidence>
<dbReference type="RefSeq" id="WP_272417707.1">
    <property type="nucleotide sequence ID" value="NZ_JAGTJJ010000002.1"/>
</dbReference>
<accession>A0A9X3WYH5</accession>
<keyword evidence="5" id="KW-0812">Transmembrane</keyword>
<keyword evidence="8 14" id="KW-0560">Oxidoreductase</keyword>
<keyword evidence="7" id="KW-1133">Transmembrane helix</keyword>
<feature type="region of interest" description="Disordered" evidence="12">
    <location>
        <begin position="363"/>
        <end position="383"/>
    </location>
</feature>
<sequence length="383" mass="43622">MQKPLPFDLSKIDLEAFHADIKALRREIDDALGEDDLRHLYKLERWGRTCTALGLLGAGLAPNPASALLLGLGRSTRWILMHHIGHRGYDKVPGVPARYTSKVFARGKRRFLDWCDWILPEAWIYEHNVLHHSYTGELDDRDLVERNTEGLREHSMPVRYALMGLLALTWRASYYAPSTLEVYRARHAERDGEAPSKEGMTRELWLKCYLPYAAVHFGLLPLCYLPLGPWGVFSAFCNSLMAEMVTNVHTFCVIGPNHTGDDLYRFDDRPASRAEFFVRQVIGSTNFKTGGDLVDSAHLWLNYQIEHHLFPDIPMRKYQEVQPKVKALCEKYGIPYVQESVFSRVKKMVDIAVGKTSMRRGVKRAEPEKAVRPTSVPAATAAI</sequence>
<dbReference type="GO" id="GO:0046872">
    <property type="term" value="F:metal ion binding"/>
    <property type="evidence" value="ECO:0007669"/>
    <property type="project" value="UniProtKB-KW"/>
</dbReference>
<dbReference type="EC" id="1.14.19.-" evidence="14"/>
<dbReference type="PANTHER" id="PTHR19353">
    <property type="entry name" value="FATTY ACID DESATURASE 2"/>
    <property type="match status" value="1"/>
</dbReference>
<feature type="domain" description="Fatty acid desaturase" evidence="13">
    <location>
        <begin position="65"/>
        <end position="338"/>
    </location>
</feature>
<comment type="similarity">
    <text evidence="3">Belongs to the fatty acid desaturase type 1 family.</text>
</comment>
<dbReference type="GO" id="GO:0006629">
    <property type="term" value="P:lipid metabolic process"/>
    <property type="evidence" value="ECO:0007669"/>
    <property type="project" value="UniProtKB-KW"/>
</dbReference>
<dbReference type="GO" id="GO:0016717">
    <property type="term" value="F:oxidoreductase activity, acting on paired donors, with oxidation of a pair of donors resulting in the reduction of molecular oxygen to two molecules of water"/>
    <property type="evidence" value="ECO:0007669"/>
    <property type="project" value="TreeGrafter"/>
</dbReference>
<keyword evidence="6" id="KW-0479">Metal-binding</keyword>
<evidence type="ECO:0000256" key="6">
    <source>
        <dbReference type="ARBA" id="ARBA00022723"/>
    </source>
</evidence>
<organism evidence="14 15">
    <name type="scientific">Polyangium jinanense</name>
    <dbReference type="NCBI Taxonomy" id="2829994"/>
    <lineage>
        <taxon>Bacteria</taxon>
        <taxon>Pseudomonadati</taxon>
        <taxon>Myxococcota</taxon>
        <taxon>Polyangia</taxon>
        <taxon>Polyangiales</taxon>
        <taxon>Polyangiaceae</taxon>
        <taxon>Polyangium</taxon>
    </lineage>
</organism>
<dbReference type="Proteomes" id="UP001151081">
    <property type="component" value="Unassembled WGS sequence"/>
</dbReference>
<evidence type="ECO:0000256" key="10">
    <source>
        <dbReference type="ARBA" id="ARBA00023098"/>
    </source>
</evidence>
<reference evidence="14 15" key="1">
    <citation type="submission" date="2021-04" db="EMBL/GenBank/DDBJ databases">
        <title>Genome analysis of Polyangium sp.</title>
        <authorList>
            <person name="Li Y."/>
            <person name="Wang J."/>
        </authorList>
    </citation>
    <scope>NUCLEOTIDE SEQUENCE [LARGE SCALE GENOMIC DNA]</scope>
    <source>
        <strain evidence="14 15">SDU14</strain>
    </source>
</reference>
<evidence type="ECO:0000256" key="11">
    <source>
        <dbReference type="ARBA" id="ARBA00023136"/>
    </source>
</evidence>
<evidence type="ECO:0000256" key="3">
    <source>
        <dbReference type="ARBA" id="ARBA00009295"/>
    </source>
</evidence>
<keyword evidence="15" id="KW-1185">Reference proteome</keyword>
<proteinExistence type="inferred from homology"/>
<evidence type="ECO:0000313" key="15">
    <source>
        <dbReference type="Proteomes" id="UP001151081"/>
    </source>
</evidence>
<dbReference type="InterPro" id="IPR012171">
    <property type="entry name" value="Fatty_acid_desaturase"/>
</dbReference>
<dbReference type="PANTHER" id="PTHR19353:SF30">
    <property type="entry name" value="DELTA 8-(E)-SPHINGOLIPID DESATURASE"/>
    <property type="match status" value="1"/>
</dbReference>
<keyword evidence="10" id="KW-0443">Lipid metabolism</keyword>
<evidence type="ECO:0000256" key="2">
    <source>
        <dbReference type="ARBA" id="ARBA00005189"/>
    </source>
</evidence>
<keyword evidence="4" id="KW-0349">Heme</keyword>
<evidence type="ECO:0000256" key="12">
    <source>
        <dbReference type="SAM" id="MobiDB-lite"/>
    </source>
</evidence>
<evidence type="ECO:0000259" key="13">
    <source>
        <dbReference type="Pfam" id="PF00487"/>
    </source>
</evidence>
<evidence type="ECO:0000256" key="5">
    <source>
        <dbReference type="ARBA" id="ARBA00022692"/>
    </source>
</evidence>
<dbReference type="EMBL" id="JAGTJJ010000002">
    <property type="protein sequence ID" value="MDC3980667.1"/>
    <property type="molecule type" value="Genomic_DNA"/>
</dbReference>
<evidence type="ECO:0000256" key="9">
    <source>
        <dbReference type="ARBA" id="ARBA00023004"/>
    </source>
</evidence>
<protein>
    <submittedName>
        <fullName evidence="14">Fatty acid desaturase</fullName>
        <ecNumber evidence="14">1.14.19.-</ecNumber>
    </submittedName>
</protein>
<dbReference type="Pfam" id="PF00487">
    <property type="entry name" value="FA_desaturase"/>
    <property type="match status" value="1"/>
</dbReference>
<evidence type="ECO:0000256" key="1">
    <source>
        <dbReference type="ARBA" id="ARBA00004141"/>
    </source>
</evidence>
<name>A0A9X3WYH5_9BACT</name>